<keyword evidence="4" id="KW-1185">Reference proteome</keyword>
<dbReference type="AlphaFoldDB" id="A0A8J7DY36"/>
<feature type="domain" description="CAAX prenyl protease 2/Lysostaphin resistance protein A-like" evidence="2">
    <location>
        <begin position="60"/>
        <end position="162"/>
    </location>
</feature>
<dbReference type="EMBL" id="JADEWZ010000026">
    <property type="protein sequence ID" value="MBE9117561.1"/>
    <property type="molecule type" value="Genomic_DNA"/>
</dbReference>
<evidence type="ECO:0000259" key="2">
    <source>
        <dbReference type="Pfam" id="PF02517"/>
    </source>
</evidence>
<feature type="transmembrane region" description="Helical" evidence="1">
    <location>
        <begin position="24"/>
        <end position="42"/>
    </location>
</feature>
<dbReference type="InterPro" id="IPR003675">
    <property type="entry name" value="Rce1/LyrA-like_dom"/>
</dbReference>
<protein>
    <submittedName>
        <fullName evidence="3">CPBP family intramembrane metalloprotease</fullName>
    </submittedName>
</protein>
<dbReference type="GO" id="GO:0080120">
    <property type="term" value="P:CAAX-box protein maturation"/>
    <property type="evidence" value="ECO:0007669"/>
    <property type="project" value="UniProtKB-ARBA"/>
</dbReference>
<feature type="transmembrane region" description="Helical" evidence="1">
    <location>
        <begin position="92"/>
        <end position="112"/>
    </location>
</feature>
<evidence type="ECO:0000256" key="1">
    <source>
        <dbReference type="SAM" id="Phobius"/>
    </source>
</evidence>
<evidence type="ECO:0000313" key="4">
    <source>
        <dbReference type="Proteomes" id="UP000654482"/>
    </source>
</evidence>
<reference evidence="3" key="1">
    <citation type="submission" date="2020-10" db="EMBL/GenBank/DDBJ databases">
        <authorList>
            <person name="Castelo-Branco R."/>
            <person name="Eusebio N."/>
            <person name="Adriana R."/>
            <person name="Vieira A."/>
            <person name="Brugerolle De Fraissinette N."/>
            <person name="Rezende De Castro R."/>
            <person name="Schneider M.P."/>
            <person name="Vasconcelos V."/>
            <person name="Leao P.N."/>
        </authorList>
    </citation>
    <scope>NUCLEOTIDE SEQUENCE</scope>
    <source>
        <strain evidence="3">LEGE 07157</strain>
    </source>
</reference>
<gene>
    <name evidence="3" type="ORF">IQ249_16810</name>
</gene>
<dbReference type="GO" id="GO:0004175">
    <property type="term" value="F:endopeptidase activity"/>
    <property type="evidence" value="ECO:0007669"/>
    <property type="project" value="UniProtKB-ARBA"/>
</dbReference>
<sequence>MTLLKLLRDRAILGVTTLPTRTDWLRAILLLSIYTLIALPLGLGSKFLHLEPQISWQLTIKTITTALIAPAILEELFFRVLILPHPSENRNIYTVIFFAIVSLLLFIVYHPLNAITFFPDARTAFFNPIFLIFATLLGIICTVSYLYSGSLVIPVILHWLIVIVWLLFLGGVETLKIR</sequence>
<keyword evidence="3" id="KW-0645">Protease</keyword>
<keyword evidence="3" id="KW-0378">Hydrolase</keyword>
<dbReference type="RefSeq" id="WP_194030645.1">
    <property type="nucleotide sequence ID" value="NZ_JADEWZ010000026.1"/>
</dbReference>
<keyword evidence="1" id="KW-1133">Transmembrane helix</keyword>
<dbReference type="GO" id="GO:0008237">
    <property type="term" value="F:metallopeptidase activity"/>
    <property type="evidence" value="ECO:0007669"/>
    <property type="project" value="UniProtKB-KW"/>
</dbReference>
<accession>A0A8J7DY36</accession>
<keyword evidence="1" id="KW-0812">Transmembrane</keyword>
<feature type="transmembrane region" description="Helical" evidence="1">
    <location>
        <begin position="151"/>
        <end position="172"/>
    </location>
</feature>
<keyword evidence="1" id="KW-0472">Membrane</keyword>
<keyword evidence="3" id="KW-0482">Metalloprotease</keyword>
<comment type="caution">
    <text evidence="3">The sequence shown here is derived from an EMBL/GenBank/DDBJ whole genome shotgun (WGS) entry which is preliminary data.</text>
</comment>
<evidence type="ECO:0000313" key="3">
    <source>
        <dbReference type="EMBL" id="MBE9117561.1"/>
    </source>
</evidence>
<dbReference type="Pfam" id="PF02517">
    <property type="entry name" value="Rce1-like"/>
    <property type="match status" value="1"/>
</dbReference>
<organism evidence="3 4">
    <name type="scientific">Lusitaniella coriacea LEGE 07157</name>
    <dbReference type="NCBI Taxonomy" id="945747"/>
    <lineage>
        <taxon>Bacteria</taxon>
        <taxon>Bacillati</taxon>
        <taxon>Cyanobacteriota</taxon>
        <taxon>Cyanophyceae</taxon>
        <taxon>Spirulinales</taxon>
        <taxon>Lusitaniellaceae</taxon>
        <taxon>Lusitaniella</taxon>
    </lineage>
</organism>
<proteinExistence type="predicted"/>
<dbReference type="Proteomes" id="UP000654482">
    <property type="component" value="Unassembled WGS sequence"/>
</dbReference>
<name>A0A8J7DY36_9CYAN</name>
<feature type="transmembrane region" description="Helical" evidence="1">
    <location>
        <begin position="124"/>
        <end position="145"/>
    </location>
</feature>